<dbReference type="AlphaFoldDB" id="A0A544TTJ7"/>
<dbReference type="Pfam" id="PF04542">
    <property type="entry name" value="Sigma70_r2"/>
    <property type="match status" value="1"/>
</dbReference>
<dbReference type="InterPro" id="IPR013325">
    <property type="entry name" value="RNA_pol_sigma_r2"/>
</dbReference>
<keyword evidence="2" id="KW-0805">Transcription regulation</keyword>
<dbReference type="SUPFAM" id="SSF88659">
    <property type="entry name" value="Sigma3 and sigma4 domains of RNA polymerase sigma factors"/>
    <property type="match status" value="1"/>
</dbReference>
<dbReference type="Gene3D" id="1.10.10.10">
    <property type="entry name" value="Winged helix-like DNA-binding domain superfamily/Winged helix DNA-binding domain"/>
    <property type="match status" value="1"/>
</dbReference>
<organism evidence="7 8">
    <name type="scientific">Psychrobacillus vulpis</name>
    <dbReference type="NCBI Taxonomy" id="2325572"/>
    <lineage>
        <taxon>Bacteria</taxon>
        <taxon>Bacillati</taxon>
        <taxon>Bacillota</taxon>
        <taxon>Bacilli</taxon>
        <taxon>Bacillales</taxon>
        <taxon>Bacillaceae</taxon>
        <taxon>Psychrobacillus</taxon>
    </lineage>
</organism>
<dbReference type="Proteomes" id="UP000316626">
    <property type="component" value="Unassembled WGS sequence"/>
</dbReference>
<dbReference type="GO" id="GO:0006352">
    <property type="term" value="P:DNA-templated transcription initiation"/>
    <property type="evidence" value="ECO:0007669"/>
    <property type="project" value="InterPro"/>
</dbReference>
<dbReference type="InterPro" id="IPR014284">
    <property type="entry name" value="RNA_pol_sigma-70_dom"/>
</dbReference>
<keyword evidence="4" id="KW-0804">Transcription</keyword>
<dbReference type="InterPro" id="IPR007627">
    <property type="entry name" value="RNA_pol_sigma70_r2"/>
</dbReference>
<comment type="similarity">
    <text evidence="1">Belongs to the sigma-70 factor family. ECF subfamily.</text>
</comment>
<accession>A0A544TTJ7</accession>
<dbReference type="PANTHER" id="PTHR43133:SF51">
    <property type="entry name" value="RNA POLYMERASE SIGMA FACTOR"/>
    <property type="match status" value="1"/>
</dbReference>
<dbReference type="InterPro" id="IPR036388">
    <property type="entry name" value="WH-like_DNA-bd_sf"/>
</dbReference>
<gene>
    <name evidence="7" type="ORF">FG384_04025</name>
</gene>
<dbReference type="InterPro" id="IPR013324">
    <property type="entry name" value="RNA_pol_sigma_r3/r4-like"/>
</dbReference>
<dbReference type="OrthoDB" id="9782703at2"/>
<evidence type="ECO:0000256" key="4">
    <source>
        <dbReference type="ARBA" id="ARBA00023163"/>
    </source>
</evidence>
<sequence length="172" mass="20158">MEEIETACSAIKGDEQAFLQLIKMHKEALYRTAFAFLKNEHDAVEAMQEVTFRAYQKIHTVKDPKYMKTWLIRIMMNYCQDQLKKRKRFISNEVLQEIGFHSNDTTLEIEEAIASLTNSEQKLIFLKYFQETKIKDIAELEKIPEGTVKSRLHKALKSLRNFLTEKGDADHV</sequence>
<dbReference type="Pfam" id="PF08281">
    <property type="entry name" value="Sigma70_r4_2"/>
    <property type="match status" value="1"/>
</dbReference>
<dbReference type="CDD" id="cd06171">
    <property type="entry name" value="Sigma70_r4"/>
    <property type="match status" value="1"/>
</dbReference>
<name>A0A544TTJ7_9BACI</name>
<dbReference type="Gene3D" id="1.10.1740.10">
    <property type="match status" value="1"/>
</dbReference>
<reference evidence="7 8" key="1">
    <citation type="submission" date="2019-06" db="EMBL/GenBank/DDBJ databases">
        <title>Psychrobacillus vulpis sp. nov., a new species isolated from feces of a red fox that inhabits in The Tablas de Daimiel Natural Park, Albacete, Spain.</title>
        <authorList>
            <person name="Rodriguez M."/>
            <person name="Reina J.C."/>
            <person name="Bejar V."/>
            <person name="Llamas I."/>
        </authorList>
    </citation>
    <scope>NUCLEOTIDE SEQUENCE [LARGE SCALE GENOMIC DNA]</scope>
    <source>
        <strain evidence="7 8">Z8</strain>
    </source>
</reference>
<evidence type="ECO:0000259" key="6">
    <source>
        <dbReference type="Pfam" id="PF08281"/>
    </source>
</evidence>
<evidence type="ECO:0000256" key="3">
    <source>
        <dbReference type="ARBA" id="ARBA00023082"/>
    </source>
</evidence>
<dbReference type="GO" id="GO:0016987">
    <property type="term" value="F:sigma factor activity"/>
    <property type="evidence" value="ECO:0007669"/>
    <property type="project" value="UniProtKB-KW"/>
</dbReference>
<feature type="domain" description="RNA polymerase sigma-70 region 2" evidence="5">
    <location>
        <begin position="21"/>
        <end position="88"/>
    </location>
</feature>
<proteinExistence type="inferred from homology"/>
<feature type="domain" description="RNA polymerase sigma factor 70 region 4 type 2" evidence="6">
    <location>
        <begin position="107"/>
        <end position="159"/>
    </location>
</feature>
<dbReference type="NCBIfam" id="TIGR02937">
    <property type="entry name" value="sigma70-ECF"/>
    <property type="match status" value="1"/>
</dbReference>
<dbReference type="PANTHER" id="PTHR43133">
    <property type="entry name" value="RNA POLYMERASE ECF-TYPE SIGMA FACTO"/>
    <property type="match status" value="1"/>
</dbReference>
<dbReference type="InterPro" id="IPR039425">
    <property type="entry name" value="RNA_pol_sigma-70-like"/>
</dbReference>
<protein>
    <submittedName>
        <fullName evidence="7">Sigma-70 family RNA polymerase sigma factor</fullName>
    </submittedName>
</protein>
<evidence type="ECO:0000256" key="2">
    <source>
        <dbReference type="ARBA" id="ARBA00023015"/>
    </source>
</evidence>
<evidence type="ECO:0000313" key="8">
    <source>
        <dbReference type="Proteomes" id="UP000316626"/>
    </source>
</evidence>
<dbReference type="InterPro" id="IPR013249">
    <property type="entry name" value="RNA_pol_sigma70_r4_t2"/>
</dbReference>
<evidence type="ECO:0000259" key="5">
    <source>
        <dbReference type="Pfam" id="PF04542"/>
    </source>
</evidence>
<evidence type="ECO:0000256" key="1">
    <source>
        <dbReference type="ARBA" id="ARBA00010641"/>
    </source>
</evidence>
<dbReference type="RefSeq" id="WP_142641304.1">
    <property type="nucleotide sequence ID" value="NZ_VDGI01000003.1"/>
</dbReference>
<evidence type="ECO:0000313" key="7">
    <source>
        <dbReference type="EMBL" id="TQR20769.1"/>
    </source>
</evidence>
<dbReference type="SUPFAM" id="SSF88946">
    <property type="entry name" value="Sigma2 domain of RNA polymerase sigma factors"/>
    <property type="match status" value="1"/>
</dbReference>
<keyword evidence="8" id="KW-1185">Reference proteome</keyword>
<dbReference type="EMBL" id="VDGI01000003">
    <property type="protein sequence ID" value="TQR20769.1"/>
    <property type="molecule type" value="Genomic_DNA"/>
</dbReference>
<comment type="caution">
    <text evidence="7">The sequence shown here is derived from an EMBL/GenBank/DDBJ whole genome shotgun (WGS) entry which is preliminary data.</text>
</comment>
<dbReference type="GO" id="GO:0003677">
    <property type="term" value="F:DNA binding"/>
    <property type="evidence" value="ECO:0007669"/>
    <property type="project" value="InterPro"/>
</dbReference>
<keyword evidence="3" id="KW-0731">Sigma factor</keyword>